<dbReference type="AlphaFoldDB" id="A0A0P6VF34"/>
<dbReference type="EMBL" id="JFAQ01000064">
    <property type="protein sequence ID" value="KPL49538.1"/>
    <property type="molecule type" value="Genomic_DNA"/>
</dbReference>
<sequence length="144" mass="15446">MLIEALVAELAVEAFDVGVLRWCPRLDQDVFDAVPLRPGDKGVAGELGAIVGPHDTWIGRLVQQTHPIGAADAVVNRNVHALAGEVIDHSQALDAAAIGQRIEDEVHAPGRLWPAGRHQFLAFVDRTLGLAAFAYLNLACSSKR</sequence>
<protein>
    <submittedName>
        <fullName evidence="1">Uncharacterized protein</fullName>
    </submittedName>
</protein>
<organism evidence="1 2">
    <name type="scientific">Xanthomonas axonopodis</name>
    <dbReference type="NCBI Taxonomy" id="53413"/>
    <lineage>
        <taxon>Bacteria</taxon>
        <taxon>Pseudomonadati</taxon>
        <taxon>Pseudomonadota</taxon>
        <taxon>Gammaproteobacteria</taxon>
        <taxon>Lysobacterales</taxon>
        <taxon>Lysobacteraceae</taxon>
        <taxon>Xanthomonas</taxon>
    </lineage>
</organism>
<comment type="caution">
    <text evidence="1">The sequence shown here is derived from an EMBL/GenBank/DDBJ whole genome shotgun (WGS) entry which is preliminary data.</text>
</comment>
<evidence type="ECO:0000313" key="1">
    <source>
        <dbReference type="EMBL" id="KPL49538.1"/>
    </source>
</evidence>
<gene>
    <name evidence="1" type="ORF">XAXN_06990</name>
</gene>
<reference evidence="1 2" key="1">
    <citation type="submission" date="2014-02" db="EMBL/GenBank/DDBJ databases">
        <title>Genome sequence of Xanthomonas axonopodis DSM 3585 (T).</title>
        <authorList>
            <person name="Midha S."/>
            <person name="Patil P.B."/>
        </authorList>
    </citation>
    <scope>NUCLEOTIDE SEQUENCE [LARGE SCALE GENOMIC DNA]</scope>
    <source>
        <strain evidence="1 2">DSM 3585</strain>
    </source>
</reference>
<name>A0A0P6VF34_9XANT</name>
<dbReference type="PATRIC" id="fig|53413.25.peg.3869"/>
<evidence type="ECO:0000313" key="2">
    <source>
        <dbReference type="Proteomes" id="UP000054035"/>
    </source>
</evidence>
<dbReference type="Proteomes" id="UP000054035">
    <property type="component" value="Unassembled WGS sequence"/>
</dbReference>
<proteinExistence type="predicted"/>
<accession>A0A0P6VF34</accession>